<dbReference type="EMBL" id="SOZI01000009">
    <property type="protein sequence ID" value="TNY23635.1"/>
    <property type="molecule type" value="Genomic_DNA"/>
</dbReference>
<sequence>MASYTASFAPSGGLHPTLHLSIHPGALAAPSSCTLYALVDVPRGLIADRYQLVQLQRDGRLGARGEADGAALVHVGEADLEAPVWRARGARVLVRLGDEGSGRVDDEGDGRARELPERVDVEVPLHLRYQEPVERRWEGDVRADVTQVEVEWPHVFYACDRGTASPRSSTSSSAQQTPACPPARPPPLKLSAPTGVLADLPLVEGVTAAAVWACFAYLCWTAAGAYRRGRSRAERDKRA</sequence>
<proteinExistence type="inferred from homology"/>
<dbReference type="PANTHER" id="PTHR28650">
    <property type="entry name" value="PHOSPHATIDYLINOSITOL-GLYCAN BIOSYNTHESIS CLASS X PROTEIN"/>
    <property type="match status" value="1"/>
</dbReference>
<comment type="similarity">
    <text evidence="3 10">Belongs to the PIGX family.</text>
</comment>
<keyword evidence="5 10" id="KW-0812">Transmembrane</keyword>
<evidence type="ECO:0000256" key="10">
    <source>
        <dbReference type="RuleBase" id="RU366056"/>
    </source>
</evidence>
<protein>
    <recommendedName>
        <fullName evidence="10">Protein PBN1</fullName>
    </recommendedName>
</protein>
<keyword evidence="9" id="KW-0325">Glycoprotein</keyword>
<feature type="compositionally biased region" description="Low complexity" evidence="11">
    <location>
        <begin position="163"/>
        <end position="178"/>
    </location>
</feature>
<comment type="function">
    <text evidence="10">Required for proper folding and/or the stability of a subset of proteins in the endoplasmic reticulum. Component of glycosylphosphatidylinositol-mannosyltransferase 1 which transfers the first of the 4 mannoses in the GPI-anchor precursors during GPI-anchor biosynthesis. Probably acts by stabilizing the mannosyltransferase GPI14.</text>
</comment>
<evidence type="ECO:0000256" key="3">
    <source>
        <dbReference type="ARBA" id="ARBA00010345"/>
    </source>
</evidence>
<keyword evidence="13" id="KW-1185">Reference proteome</keyword>
<evidence type="ECO:0000256" key="4">
    <source>
        <dbReference type="ARBA" id="ARBA00022502"/>
    </source>
</evidence>
<gene>
    <name evidence="12" type="ORF">DMC30DRAFT_347081</name>
</gene>
<dbReference type="GO" id="GO:0006506">
    <property type="term" value="P:GPI anchor biosynthetic process"/>
    <property type="evidence" value="ECO:0007669"/>
    <property type="project" value="UniProtKB-UniPathway"/>
</dbReference>
<feature type="region of interest" description="Disordered" evidence="11">
    <location>
        <begin position="163"/>
        <end position="187"/>
    </location>
</feature>
<dbReference type="GO" id="GO:0005789">
    <property type="term" value="C:endoplasmic reticulum membrane"/>
    <property type="evidence" value="ECO:0007669"/>
    <property type="project" value="UniProtKB-SubCell"/>
</dbReference>
<feature type="transmembrane region" description="Helical" evidence="10">
    <location>
        <begin position="206"/>
        <end position="226"/>
    </location>
</feature>
<evidence type="ECO:0000256" key="7">
    <source>
        <dbReference type="ARBA" id="ARBA00022989"/>
    </source>
</evidence>
<organism evidence="12 13">
    <name type="scientific">Rhodotorula diobovata</name>
    <dbReference type="NCBI Taxonomy" id="5288"/>
    <lineage>
        <taxon>Eukaryota</taxon>
        <taxon>Fungi</taxon>
        <taxon>Dikarya</taxon>
        <taxon>Basidiomycota</taxon>
        <taxon>Pucciniomycotina</taxon>
        <taxon>Microbotryomycetes</taxon>
        <taxon>Sporidiobolales</taxon>
        <taxon>Sporidiobolaceae</taxon>
        <taxon>Rhodotorula</taxon>
    </lineage>
</organism>
<dbReference type="Proteomes" id="UP000311382">
    <property type="component" value="Unassembled WGS sequence"/>
</dbReference>
<dbReference type="PANTHER" id="PTHR28650:SF1">
    <property type="entry name" value="PHOSPHATIDYLINOSITOL-GLYCAN BIOSYNTHESIS CLASS X PROTEIN"/>
    <property type="match status" value="1"/>
</dbReference>
<evidence type="ECO:0000256" key="9">
    <source>
        <dbReference type="ARBA" id="ARBA00023180"/>
    </source>
</evidence>
<dbReference type="InterPro" id="IPR040039">
    <property type="entry name" value="PIGX"/>
</dbReference>
<evidence type="ECO:0000256" key="5">
    <source>
        <dbReference type="ARBA" id="ARBA00022692"/>
    </source>
</evidence>
<evidence type="ECO:0000256" key="6">
    <source>
        <dbReference type="ARBA" id="ARBA00022824"/>
    </source>
</evidence>
<evidence type="ECO:0000256" key="8">
    <source>
        <dbReference type="ARBA" id="ARBA00023136"/>
    </source>
</evidence>
<comment type="caution">
    <text evidence="12">The sequence shown here is derived from an EMBL/GenBank/DDBJ whole genome shotgun (WGS) entry which is preliminary data.</text>
</comment>
<evidence type="ECO:0000256" key="2">
    <source>
        <dbReference type="ARBA" id="ARBA00004687"/>
    </source>
</evidence>
<keyword evidence="4 10" id="KW-0337">GPI-anchor biosynthesis</keyword>
<keyword evidence="8 10" id="KW-0472">Membrane</keyword>
<dbReference type="InterPro" id="IPR013233">
    <property type="entry name" value="PIG-X/PBN1"/>
</dbReference>
<dbReference type="OrthoDB" id="5546453at2759"/>
<comment type="subcellular location">
    <subcellularLocation>
        <location evidence="1 10">Endoplasmic reticulum membrane</location>
        <topology evidence="1 10">Single-pass membrane protein</topology>
    </subcellularLocation>
</comment>
<evidence type="ECO:0000313" key="13">
    <source>
        <dbReference type="Proteomes" id="UP000311382"/>
    </source>
</evidence>
<accession>A0A5C5G3V5</accession>
<evidence type="ECO:0000313" key="12">
    <source>
        <dbReference type="EMBL" id="TNY23635.1"/>
    </source>
</evidence>
<dbReference type="UniPathway" id="UPA00196"/>
<comment type="pathway">
    <text evidence="2 10">Glycolipid biosynthesis; glycosylphosphatidylinositol-anchor biosynthesis.</text>
</comment>
<name>A0A5C5G3V5_9BASI</name>
<dbReference type="AlphaFoldDB" id="A0A5C5G3V5"/>
<evidence type="ECO:0000256" key="11">
    <source>
        <dbReference type="SAM" id="MobiDB-lite"/>
    </source>
</evidence>
<dbReference type="STRING" id="5288.A0A5C5G3V5"/>
<dbReference type="SMART" id="SM00780">
    <property type="entry name" value="PIG-X"/>
    <property type="match status" value="1"/>
</dbReference>
<evidence type="ECO:0000256" key="1">
    <source>
        <dbReference type="ARBA" id="ARBA00004389"/>
    </source>
</evidence>
<keyword evidence="6 10" id="KW-0256">Endoplasmic reticulum</keyword>
<keyword evidence="7 10" id="KW-1133">Transmembrane helix</keyword>
<reference evidence="12 13" key="1">
    <citation type="submission" date="2019-03" db="EMBL/GenBank/DDBJ databases">
        <title>Rhodosporidium diobovatum UCD-FST 08-225 genome sequencing, assembly, and annotation.</title>
        <authorList>
            <person name="Fakankun I.U."/>
            <person name="Fristensky B."/>
            <person name="Levin D.B."/>
        </authorList>
    </citation>
    <scope>NUCLEOTIDE SEQUENCE [LARGE SCALE GENOMIC DNA]</scope>
    <source>
        <strain evidence="12 13">UCD-FST 08-225</strain>
    </source>
</reference>
<dbReference type="Pfam" id="PF08320">
    <property type="entry name" value="PIG-X"/>
    <property type="match status" value="1"/>
</dbReference>